<gene>
    <name evidence="2" type="ORF">LHA26_18130</name>
</gene>
<dbReference type="RefSeq" id="WP_252168481.1">
    <property type="nucleotide sequence ID" value="NZ_CP084931.1"/>
</dbReference>
<dbReference type="EMBL" id="CP084931">
    <property type="protein sequence ID" value="USI74669.1"/>
    <property type="molecule type" value="Genomic_DNA"/>
</dbReference>
<dbReference type="PANTHER" id="PTHR30273">
    <property type="entry name" value="PERIPLASMIC SIGNAL SENSOR AND SIGMA FACTOR ACTIVATOR FECR-RELATED"/>
    <property type="match status" value="1"/>
</dbReference>
<feature type="domain" description="FecR protein" evidence="1">
    <location>
        <begin position="91"/>
        <end position="150"/>
    </location>
</feature>
<protein>
    <submittedName>
        <fullName evidence="2">FecR domain-containing protein</fullName>
    </submittedName>
</protein>
<evidence type="ECO:0000313" key="3">
    <source>
        <dbReference type="Proteomes" id="UP001056937"/>
    </source>
</evidence>
<dbReference type="InterPro" id="IPR012373">
    <property type="entry name" value="Ferrdict_sens_TM"/>
</dbReference>
<keyword evidence="3" id="KW-1185">Reference proteome</keyword>
<dbReference type="Gene3D" id="2.60.120.1440">
    <property type="match status" value="1"/>
</dbReference>
<evidence type="ECO:0000259" key="1">
    <source>
        <dbReference type="Pfam" id="PF04773"/>
    </source>
</evidence>
<name>A0ABY4XCV2_9SPHN</name>
<dbReference type="Proteomes" id="UP001056937">
    <property type="component" value="Chromosome 2"/>
</dbReference>
<dbReference type="Pfam" id="PF04773">
    <property type="entry name" value="FecR"/>
    <property type="match status" value="1"/>
</dbReference>
<proteinExistence type="predicted"/>
<reference evidence="2" key="1">
    <citation type="journal article" date="2022" name="Toxins">
        <title>Genomic Analysis of Sphingopyxis sp. USTB-05 for Biodegrading Cyanobacterial Hepatotoxins.</title>
        <authorList>
            <person name="Liu C."/>
            <person name="Xu Q."/>
            <person name="Zhao Z."/>
            <person name="Zhang H."/>
            <person name="Liu X."/>
            <person name="Yin C."/>
            <person name="Liu Y."/>
            <person name="Yan H."/>
        </authorList>
    </citation>
    <scope>NUCLEOTIDE SEQUENCE</scope>
    <source>
        <strain evidence="2">NBD5</strain>
    </source>
</reference>
<evidence type="ECO:0000313" key="2">
    <source>
        <dbReference type="EMBL" id="USI74669.1"/>
    </source>
</evidence>
<sequence length="301" mass="32389">MDRGPLSEEDATTLEAWLGENPSRLGALARARAWLARDDAISSHEPLLDPDQSSPQERPLSRRRLLMSGGGALAAALGAGAIGYGLTATHVYATARGERREVVLENGSRITLNTLSEVQSRNWFGARDLRLDRGEVLLAAAGGPASRTCLRVGDWRLEAATALLFVSDLPGRRPEATVHRGFVDISGPAGVRGVRLEQQHRLALAPAARLDRQIERCSADQLARELAWMQGQIAFRDEALGDAVQAFARYSARPLILRDPALARETISGVYAADDAAGFARAIGTAFGVAIRTEPDRILIG</sequence>
<accession>A0ABY4XCV2</accession>
<organism evidence="2 3">
    <name type="scientific">Sphingomonas morindae</name>
    <dbReference type="NCBI Taxonomy" id="1541170"/>
    <lineage>
        <taxon>Bacteria</taxon>
        <taxon>Pseudomonadati</taxon>
        <taxon>Pseudomonadota</taxon>
        <taxon>Alphaproteobacteria</taxon>
        <taxon>Sphingomonadales</taxon>
        <taxon>Sphingomonadaceae</taxon>
        <taxon>Sphingomonas</taxon>
    </lineage>
</organism>
<dbReference type="InterPro" id="IPR006860">
    <property type="entry name" value="FecR"/>
</dbReference>
<dbReference type="PANTHER" id="PTHR30273:SF2">
    <property type="entry name" value="PROTEIN FECR"/>
    <property type="match status" value="1"/>
</dbReference>
<dbReference type="PIRSF" id="PIRSF018266">
    <property type="entry name" value="FecR"/>
    <property type="match status" value="1"/>
</dbReference>